<evidence type="ECO:0000313" key="2">
    <source>
        <dbReference type="EMBL" id="KAJ7646707.1"/>
    </source>
</evidence>
<dbReference type="InterPro" id="IPR050214">
    <property type="entry name" value="Cys_Synth/Cystath_Beta-Synth"/>
</dbReference>
<gene>
    <name evidence="2" type="ORF">FB45DRAFT_891164</name>
</gene>
<dbReference type="Proteomes" id="UP001221142">
    <property type="component" value="Unassembled WGS sequence"/>
</dbReference>
<dbReference type="PANTHER" id="PTHR10314">
    <property type="entry name" value="CYSTATHIONINE BETA-SYNTHASE"/>
    <property type="match status" value="1"/>
</dbReference>
<feature type="domain" description="Tryptophan synthase beta chain-like PALP" evidence="1">
    <location>
        <begin position="6"/>
        <end position="97"/>
    </location>
</feature>
<name>A0AAD7CED9_9AGAR</name>
<accession>A0AAD7CED9</accession>
<dbReference type="Pfam" id="PF00291">
    <property type="entry name" value="PALP"/>
    <property type="match status" value="1"/>
</dbReference>
<dbReference type="InterPro" id="IPR036052">
    <property type="entry name" value="TrpB-like_PALP_sf"/>
</dbReference>
<protein>
    <submittedName>
        <fullName evidence="2">Tryptophan synthase beta subunit-like PLP-dependent enzyme</fullName>
    </submittedName>
</protein>
<evidence type="ECO:0000313" key="3">
    <source>
        <dbReference type="Proteomes" id="UP001221142"/>
    </source>
</evidence>
<reference evidence="2" key="1">
    <citation type="submission" date="2023-03" db="EMBL/GenBank/DDBJ databases">
        <title>Massive genome expansion in bonnet fungi (Mycena s.s.) driven by repeated elements and novel gene families across ecological guilds.</title>
        <authorList>
            <consortium name="Lawrence Berkeley National Laboratory"/>
            <person name="Harder C.B."/>
            <person name="Miyauchi S."/>
            <person name="Viragh M."/>
            <person name="Kuo A."/>
            <person name="Thoen E."/>
            <person name="Andreopoulos B."/>
            <person name="Lu D."/>
            <person name="Skrede I."/>
            <person name="Drula E."/>
            <person name="Henrissat B."/>
            <person name="Morin E."/>
            <person name="Kohler A."/>
            <person name="Barry K."/>
            <person name="LaButti K."/>
            <person name="Morin E."/>
            <person name="Salamov A."/>
            <person name="Lipzen A."/>
            <person name="Mereny Z."/>
            <person name="Hegedus B."/>
            <person name="Baldrian P."/>
            <person name="Stursova M."/>
            <person name="Weitz H."/>
            <person name="Taylor A."/>
            <person name="Grigoriev I.V."/>
            <person name="Nagy L.G."/>
            <person name="Martin F."/>
            <person name="Kauserud H."/>
        </authorList>
    </citation>
    <scope>NUCLEOTIDE SEQUENCE</scope>
    <source>
        <strain evidence="2">9284</strain>
    </source>
</reference>
<dbReference type="EMBL" id="JARKIF010000002">
    <property type="protein sequence ID" value="KAJ7646707.1"/>
    <property type="molecule type" value="Genomic_DNA"/>
</dbReference>
<dbReference type="AlphaFoldDB" id="A0AAD7CED9"/>
<dbReference type="InterPro" id="IPR001926">
    <property type="entry name" value="TrpB-like_PALP"/>
</dbReference>
<organism evidence="2 3">
    <name type="scientific">Roridomyces roridus</name>
    <dbReference type="NCBI Taxonomy" id="1738132"/>
    <lineage>
        <taxon>Eukaryota</taxon>
        <taxon>Fungi</taxon>
        <taxon>Dikarya</taxon>
        <taxon>Basidiomycota</taxon>
        <taxon>Agaricomycotina</taxon>
        <taxon>Agaricomycetes</taxon>
        <taxon>Agaricomycetidae</taxon>
        <taxon>Agaricales</taxon>
        <taxon>Marasmiineae</taxon>
        <taxon>Mycenaceae</taxon>
        <taxon>Roridomyces</taxon>
    </lineage>
</organism>
<dbReference type="SUPFAM" id="SSF53686">
    <property type="entry name" value="Tryptophan synthase beta subunit-like PLP-dependent enzymes"/>
    <property type="match status" value="1"/>
</dbReference>
<keyword evidence="3" id="KW-1185">Reference proteome</keyword>
<comment type="caution">
    <text evidence="2">The sequence shown here is derived from an EMBL/GenBank/DDBJ whole genome shotgun (WGS) entry which is preliminary data.</text>
</comment>
<proteinExistence type="predicted"/>
<evidence type="ECO:0000259" key="1">
    <source>
        <dbReference type="Pfam" id="PF00291"/>
    </source>
</evidence>
<dbReference type="Gene3D" id="3.40.50.1100">
    <property type="match status" value="1"/>
</dbReference>
<sequence length="130" mass="14542">MFDQREKEDTERRHQVDTIVEGIGLNRLTQNLDLALPIIDDAVRVTAPEAVAMARYLVKHDGLFVGSSSACNLVACVRLVKKMGWHKGERVVTVLCDSGARHYSKFWNDEYLRTTGIPVDLGLVDEMLAA</sequence>